<dbReference type="Pfam" id="PF01395">
    <property type="entry name" value="PBP_GOBP"/>
    <property type="match status" value="1"/>
</dbReference>
<dbReference type="CDD" id="cd23992">
    <property type="entry name" value="PBP_GOBP"/>
    <property type="match status" value="1"/>
</dbReference>
<gene>
    <name evidence="8" type="primary">Obp99b</name>
</gene>
<evidence type="ECO:0000256" key="2">
    <source>
        <dbReference type="ARBA" id="ARBA00008098"/>
    </source>
</evidence>
<evidence type="ECO:0000313" key="7">
    <source>
        <dbReference type="Proteomes" id="UP001652661"/>
    </source>
</evidence>
<keyword evidence="5" id="KW-1015">Disulfide bond</keyword>
<dbReference type="GO" id="GO:0005549">
    <property type="term" value="F:odorant binding"/>
    <property type="evidence" value="ECO:0007669"/>
    <property type="project" value="InterPro"/>
</dbReference>
<dbReference type="RefSeq" id="XP_017026528.1">
    <property type="nucleotide sequence ID" value="XM_017171039.3"/>
</dbReference>
<evidence type="ECO:0000256" key="5">
    <source>
        <dbReference type="ARBA" id="ARBA00023157"/>
    </source>
</evidence>
<accession>A0A6P4IVV5</accession>
<dbReference type="PANTHER" id="PTHR11857:SF46">
    <property type="entry name" value="GENERAL ODORANT-BINDING PROTEIN 99A-RELATED"/>
    <property type="match status" value="1"/>
</dbReference>
<keyword evidence="3" id="KW-0964">Secreted</keyword>
<evidence type="ECO:0000313" key="8">
    <source>
        <dbReference type="RefSeq" id="XP_017026528.1"/>
    </source>
</evidence>
<dbReference type="Gene3D" id="1.10.238.20">
    <property type="entry name" value="Pheromone/general odorant binding protein domain"/>
    <property type="match status" value="1"/>
</dbReference>
<keyword evidence="7" id="KW-1185">Reference proteome</keyword>
<dbReference type="SMART" id="SM00708">
    <property type="entry name" value="PhBP"/>
    <property type="match status" value="1"/>
</dbReference>
<comment type="similarity">
    <text evidence="2">Belongs to the PBP/GOBP family.</text>
</comment>
<dbReference type="InterPro" id="IPR036728">
    <property type="entry name" value="PBP_GOBP_sf"/>
</dbReference>
<evidence type="ECO:0000256" key="1">
    <source>
        <dbReference type="ARBA" id="ARBA00004613"/>
    </source>
</evidence>
<feature type="signal peptide" evidence="6">
    <location>
        <begin position="1"/>
        <end position="16"/>
    </location>
</feature>
<feature type="chain" id="PRO_5028429706" evidence="6">
    <location>
        <begin position="17"/>
        <end position="151"/>
    </location>
</feature>
<keyword evidence="4 6" id="KW-0732">Signal</keyword>
<dbReference type="Proteomes" id="UP001652661">
    <property type="component" value="Chromosome 3R"/>
</dbReference>
<dbReference type="PANTHER" id="PTHR11857">
    <property type="entry name" value="ODORANT BINDING PROTEIN-RELATED"/>
    <property type="match status" value="1"/>
</dbReference>
<dbReference type="OMA" id="HKIHVQL"/>
<dbReference type="AlphaFoldDB" id="A0A6P4IVV5"/>
<organism evidence="7 8">
    <name type="scientific">Drosophila kikkawai</name>
    <name type="common">Fruit fly</name>
    <dbReference type="NCBI Taxonomy" id="30033"/>
    <lineage>
        <taxon>Eukaryota</taxon>
        <taxon>Metazoa</taxon>
        <taxon>Ecdysozoa</taxon>
        <taxon>Arthropoda</taxon>
        <taxon>Hexapoda</taxon>
        <taxon>Insecta</taxon>
        <taxon>Pterygota</taxon>
        <taxon>Neoptera</taxon>
        <taxon>Endopterygota</taxon>
        <taxon>Diptera</taxon>
        <taxon>Brachycera</taxon>
        <taxon>Muscomorpha</taxon>
        <taxon>Ephydroidea</taxon>
        <taxon>Drosophilidae</taxon>
        <taxon>Drosophila</taxon>
        <taxon>Sophophora</taxon>
    </lineage>
</organism>
<protein>
    <submittedName>
        <fullName evidence="8">General odorant-binding protein 99b</fullName>
    </submittedName>
</protein>
<evidence type="ECO:0000256" key="6">
    <source>
        <dbReference type="SAM" id="SignalP"/>
    </source>
</evidence>
<comment type="subcellular location">
    <subcellularLocation>
        <location evidence="1">Secreted</location>
    </subcellularLocation>
</comment>
<sequence>MKFLLVLVLIPACVWADHEHGHHDMSYVVKSHDDLVTYRHFCAEKVHASAELVEQYKKWQYPDDAVTRCYMECVFEKFGFYDPEHGFDVHKVHVQLSGAGSTVDHNDETHQKIAHCAETHSKEADSCSRAYHAGMCFMNANLRLVQHSVQV</sequence>
<evidence type="ECO:0000256" key="4">
    <source>
        <dbReference type="ARBA" id="ARBA00022729"/>
    </source>
</evidence>
<reference evidence="8" key="1">
    <citation type="submission" date="2025-08" db="UniProtKB">
        <authorList>
            <consortium name="RefSeq"/>
        </authorList>
    </citation>
    <scope>IDENTIFICATION</scope>
    <source>
        <strain evidence="8">14028-0561.14</strain>
        <tissue evidence="8">Whole fly</tissue>
    </source>
</reference>
<dbReference type="OrthoDB" id="5978988at2759"/>
<dbReference type="GO" id="GO:0007608">
    <property type="term" value="P:sensory perception of smell"/>
    <property type="evidence" value="ECO:0007669"/>
    <property type="project" value="TreeGrafter"/>
</dbReference>
<proteinExistence type="inferred from homology"/>
<dbReference type="InterPro" id="IPR006170">
    <property type="entry name" value="PBP/GOBP"/>
</dbReference>
<evidence type="ECO:0000256" key="3">
    <source>
        <dbReference type="ARBA" id="ARBA00022525"/>
    </source>
</evidence>
<dbReference type="SUPFAM" id="SSF47565">
    <property type="entry name" value="Insect pheromone/odorant-binding proteins"/>
    <property type="match status" value="1"/>
</dbReference>
<name>A0A6P4IVV5_DROKI</name>
<dbReference type="GO" id="GO:0005615">
    <property type="term" value="C:extracellular space"/>
    <property type="evidence" value="ECO:0007669"/>
    <property type="project" value="TreeGrafter"/>
</dbReference>